<feature type="site" description="Important for catalytic activity" evidence="7">
    <location>
        <position position="265"/>
    </location>
</feature>
<protein>
    <recommendedName>
        <fullName evidence="7">Endolytic murein transglycosylase</fullName>
        <ecNumber evidence="7">4.2.2.29</ecNumber>
    </recommendedName>
    <alternativeName>
        <fullName evidence="7">Peptidoglycan lytic transglycosylase</fullName>
    </alternativeName>
    <alternativeName>
        <fullName evidence="7">Peptidoglycan polymerization terminase</fullName>
    </alternativeName>
</protein>
<dbReference type="PANTHER" id="PTHR30518">
    <property type="entry name" value="ENDOLYTIC MUREIN TRANSGLYCOSYLASE"/>
    <property type="match status" value="1"/>
</dbReference>
<evidence type="ECO:0000313" key="8">
    <source>
        <dbReference type="EMBL" id="TGB05449.1"/>
    </source>
</evidence>
<dbReference type="Gene3D" id="3.30.1490.480">
    <property type="entry name" value="Endolytic murein transglycosylase"/>
    <property type="match status" value="1"/>
</dbReference>
<dbReference type="CDD" id="cd08010">
    <property type="entry name" value="MltG_like"/>
    <property type="match status" value="1"/>
</dbReference>
<gene>
    <name evidence="7 8" type="primary">mltG</name>
    <name evidence="8" type="ORF">E4663_04230</name>
</gene>
<dbReference type="GO" id="GO:0008932">
    <property type="term" value="F:lytic endotransglycosylase activity"/>
    <property type="evidence" value="ECO:0007669"/>
    <property type="project" value="UniProtKB-UniRule"/>
</dbReference>
<evidence type="ECO:0000256" key="1">
    <source>
        <dbReference type="ARBA" id="ARBA00022475"/>
    </source>
</evidence>
<dbReference type="GO" id="GO:0009252">
    <property type="term" value="P:peptidoglycan biosynthetic process"/>
    <property type="evidence" value="ECO:0007669"/>
    <property type="project" value="UniProtKB-UniRule"/>
</dbReference>
<dbReference type="PANTHER" id="PTHR30518:SF2">
    <property type="entry name" value="ENDOLYTIC MUREIN TRANSGLYCOSYLASE"/>
    <property type="match status" value="1"/>
</dbReference>
<dbReference type="GO" id="GO:0071555">
    <property type="term" value="P:cell wall organization"/>
    <property type="evidence" value="ECO:0007669"/>
    <property type="project" value="UniProtKB-KW"/>
</dbReference>
<dbReference type="EC" id="4.2.2.29" evidence="7"/>
<evidence type="ECO:0000256" key="2">
    <source>
        <dbReference type="ARBA" id="ARBA00022692"/>
    </source>
</evidence>
<comment type="similarity">
    <text evidence="7">Belongs to the transglycosylase MltG family.</text>
</comment>
<accession>A0A4Z0H765</accession>
<dbReference type="STRING" id="192814.GCA_900166575_01174"/>
<comment type="catalytic activity">
    <reaction evidence="7">
        <text>a peptidoglycan chain = a peptidoglycan chain with N-acetyl-1,6-anhydromuramyl-[peptide] at the reducing end + a peptidoglycan chain with N-acetylglucosamine at the non-reducing end.</text>
        <dbReference type="EC" id="4.2.2.29"/>
    </reaction>
</comment>
<keyword evidence="3 7" id="KW-1133">Transmembrane helix</keyword>
<organism evidence="8 9">
    <name type="scientific">Halobacillus salinus</name>
    <dbReference type="NCBI Taxonomy" id="192814"/>
    <lineage>
        <taxon>Bacteria</taxon>
        <taxon>Bacillati</taxon>
        <taxon>Bacillota</taxon>
        <taxon>Bacilli</taxon>
        <taxon>Bacillales</taxon>
        <taxon>Bacillaceae</taxon>
        <taxon>Halobacillus</taxon>
    </lineage>
</organism>
<keyword evidence="5 7" id="KW-0456">Lyase</keyword>
<dbReference type="InterPro" id="IPR003770">
    <property type="entry name" value="MLTG-like"/>
</dbReference>
<feature type="transmembrane region" description="Helical" evidence="7">
    <location>
        <begin position="33"/>
        <end position="56"/>
    </location>
</feature>
<dbReference type="Gene3D" id="3.30.160.60">
    <property type="entry name" value="Classic Zinc Finger"/>
    <property type="match status" value="1"/>
</dbReference>
<keyword evidence="2 7" id="KW-0812">Transmembrane</keyword>
<comment type="function">
    <text evidence="7">Functions as a peptidoglycan terminase that cleaves nascent peptidoglycan strands endolytically to terminate their elongation.</text>
</comment>
<dbReference type="Proteomes" id="UP000297982">
    <property type="component" value="Unassembled WGS sequence"/>
</dbReference>
<proteinExistence type="inferred from homology"/>
<sequence>MEGGRPLSDSKFKDKYKNRLKQRTEEASTVRKIVATILTTIIVVLVVGGVSGYLYVKSALEPVDADDNSQQNVEIPLGSSTSQIASILEENDIIKNDLIFRFYTKFNNETGFQAGDYQFTQSMKLGEIIETLKTGRLVKEPVFNITVPEGQSLDQVAEIYAEELDFSKKEFMDKVNDEKYIKELMSEHSALLTDEIMKEGIRYPLEGYLFPATYPFYVDDPSIDQVVTKMLRKTESVVLPYKNDLDALNLSIHDGITMASLVENEARTEENRKKIAGVFFNRLDEKMPLQTDPTVLYALGEHKDRVLYEDLEVDSPYNTYKYPDLPVGPISNFGANSMKAAANPADVPFLYFLADSDGNIYYAETLKEHNKLKKEHITGS</sequence>
<dbReference type="EMBL" id="SRJC01000001">
    <property type="protein sequence ID" value="TGB05449.1"/>
    <property type="molecule type" value="Genomic_DNA"/>
</dbReference>
<keyword evidence="9" id="KW-1185">Reference proteome</keyword>
<keyword evidence="6 7" id="KW-0961">Cell wall biogenesis/degradation</keyword>
<dbReference type="Pfam" id="PF02618">
    <property type="entry name" value="YceG"/>
    <property type="match status" value="1"/>
</dbReference>
<name>A0A4Z0H765_9BACI</name>
<evidence type="ECO:0000256" key="7">
    <source>
        <dbReference type="HAMAP-Rule" id="MF_02065"/>
    </source>
</evidence>
<reference evidence="8 9" key="1">
    <citation type="journal article" date="2003" name="Int. J. Syst. Evol. Microbiol.">
        <title>Halobacillus salinus sp. nov., isolated from a salt lake on the coast of the East Sea in Korea.</title>
        <authorList>
            <person name="Yoon J.H."/>
            <person name="Kang K.H."/>
            <person name="Park Y.H."/>
        </authorList>
    </citation>
    <scope>NUCLEOTIDE SEQUENCE [LARGE SCALE GENOMIC DNA]</scope>
    <source>
        <strain evidence="8 9">HSL-3</strain>
    </source>
</reference>
<comment type="subcellular location">
    <subcellularLocation>
        <location evidence="7">Cell membrane</location>
        <topology evidence="7">Single-pass membrane protein</topology>
    </subcellularLocation>
</comment>
<dbReference type="GO" id="GO:0005886">
    <property type="term" value="C:plasma membrane"/>
    <property type="evidence" value="ECO:0007669"/>
    <property type="project" value="UniProtKB-SubCell"/>
</dbReference>
<dbReference type="AlphaFoldDB" id="A0A4Z0H765"/>
<evidence type="ECO:0000256" key="6">
    <source>
        <dbReference type="ARBA" id="ARBA00023316"/>
    </source>
</evidence>
<keyword evidence="1 7" id="KW-1003">Cell membrane</keyword>
<dbReference type="HAMAP" id="MF_02065">
    <property type="entry name" value="MltG"/>
    <property type="match status" value="1"/>
</dbReference>
<keyword evidence="4 7" id="KW-0472">Membrane</keyword>
<evidence type="ECO:0000313" key="9">
    <source>
        <dbReference type="Proteomes" id="UP000297982"/>
    </source>
</evidence>
<evidence type="ECO:0000256" key="4">
    <source>
        <dbReference type="ARBA" id="ARBA00023136"/>
    </source>
</evidence>
<evidence type="ECO:0000256" key="5">
    <source>
        <dbReference type="ARBA" id="ARBA00023239"/>
    </source>
</evidence>
<dbReference type="NCBIfam" id="TIGR00247">
    <property type="entry name" value="endolytic transglycosylase MltG"/>
    <property type="match status" value="1"/>
</dbReference>
<evidence type="ECO:0000256" key="3">
    <source>
        <dbReference type="ARBA" id="ARBA00022989"/>
    </source>
</evidence>
<comment type="caution">
    <text evidence="8">The sequence shown here is derived from an EMBL/GenBank/DDBJ whole genome shotgun (WGS) entry which is preliminary data.</text>
</comment>